<dbReference type="SUPFAM" id="SSF56425">
    <property type="entry name" value="Succinate dehydrogenase/fumarate reductase flavoprotein, catalytic domain"/>
    <property type="match status" value="1"/>
</dbReference>
<dbReference type="Proteomes" id="UP000679749">
    <property type="component" value="Unassembled WGS sequence"/>
</dbReference>
<dbReference type="InterPro" id="IPR050315">
    <property type="entry name" value="FAD-oxidoreductase_2"/>
</dbReference>
<evidence type="ECO:0000256" key="3">
    <source>
        <dbReference type="ARBA" id="ARBA00022827"/>
    </source>
</evidence>
<dbReference type="Gene3D" id="3.50.50.60">
    <property type="entry name" value="FAD/NAD(P)-binding domain"/>
    <property type="match status" value="1"/>
</dbReference>
<dbReference type="GO" id="GO:0033765">
    <property type="term" value="F:steroid dehydrogenase activity, acting on the CH-CH group of donors"/>
    <property type="evidence" value="ECO:0007669"/>
    <property type="project" value="UniProtKB-ARBA"/>
</dbReference>
<evidence type="ECO:0000256" key="2">
    <source>
        <dbReference type="ARBA" id="ARBA00022630"/>
    </source>
</evidence>
<evidence type="ECO:0000256" key="4">
    <source>
        <dbReference type="ARBA" id="ARBA00023002"/>
    </source>
</evidence>
<keyword evidence="2" id="KW-0285">Flavoprotein</keyword>
<dbReference type="InterPro" id="IPR027477">
    <property type="entry name" value="Succ_DH/fumarate_Rdtase_cat_sf"/>
</dbReference>
<sequence>MENRQNYNVVVVGAGNAALCAAISAKENGARVLVLERGPIEKRGGNSFFTDGAIRAAYNNLEAVRKVIPQLTNEEAEMIVLPEYGESDFYNDLMRVTNGKSNPELARHLVSKSYETICWMRDQGIKFELNYDNQSFIQDGKRHFWGGLPLKTENKGVGLMKRLFERAEELGIDIWYNSRAVKLETDHNQITGVVVEKEGNIVSVNTLGVILACGSFEANKQMRTENLGSEWEAAIVRGTEFNTGDGIKMALEVGAQKFGEWSGCHSIGTDYNAPKVGDFSKPGDIFKKHSYPYSVMLNNQGKRFVDEGADLRNYTYAKYGHEVLKQPGHVAYQIYDAQVRSMLRKEYDLNEATFYKADTLEELADLLPVNKSQFLKTIEEYNCAVQEGEYRPAEKDGKCTKGITPPKSNWALRIEQSPFYAYPVTCGITFAFGGLHVNPLGQVLDKEEQPIEGLFAAGEMIGGIFYGNYPGGSGLMSGAVFGKIAGATAASYINEKPKQLINQ</sequence>
<dbReference type="AlphaFoldDB" id="A0A942U9S8"/>
<dbReference type="SUPFAM" id="SSF51905">
    <property type="entry name" value="FAD/NAD(P)-binding domain"/>
    <property type="match status" value="1"/>
</dbReference>
<keyword evidence="7" id="KW-1185">Reference proteome</keyword>
<organism evidence="6 7">
    <name type="scientific">Neobacillus rhizophilus</name>
    <dbReference type="NCBI Taxonomy" id="2833579"/>
    <lineage>
        <taxon>Bacteria</taxon>
        <taxon>Bacillati</taxon>
        <taxon>Bacillota</taxon>
        <taxon>Bacilli</taxon>
        <taxon>Bacillales</taxon>
        <taxon>Bacillaceae</taxon>
        <taxon>Neobacillus</taxon>
    </lineage>
</organism>
<name>A0A942U9S8_9BACI</name>
<dbReference type="Pfam" id="PF00890">
    <property type="entry name" value="FAD_binding_2"/>
    <property type="match status" value="1"/>
</dbReference>
<evidence type="ECO:0000259" key="5">
    <source>
        <dbReference type="Pfam" id="PF00890"/>
    </source>
</evidence>
<evidence type="ECO:0000256" key="1">
    <source>
        <dbReference type="ARBA" id="ARBA00001974"/>
    </source>
</evidence>
<feature type="domain" description="FAD-dependent oxidoreductase 2 FAD-binding" evidence="5">
    <location>
        <begin position="9"/>
        <end position="473"/>
    </location>
</feature>
<dbReference type="NCBIfam" id="NF006130">
    <property type="entry name" value="PRK08274.1"/>
    <property type="match status" value="1"/>
</dbReference>
<dbReference type="EMBL" id="JAGYPF010000004">
    <property type="protein sequence ID" value="MBS4215006.1"/>
    <property type="molecule type" value="Genomic_DNA"/>
</dbReference>
<dbReference type="InterPro" id="IPR036188">
    <property type="entry name" value="FAD/NAD-bd_sf"/>
</dbReference>
<keyword evidence="3" id="KW-0274">FAD</keyword>
<keyword evidence="4" id="KW-0560">Oxidoreductase</keyword>
<comment type="cofactor">
    <cofactor evidence="1">
        <name>FAD</name>
        <dbReference type="ChEBI" id="CHEBI:57692"/>
    </cofactor>
</comment>
<proteinExistence type="predicted"/>
<gene>
    <name evidence="6" type="primary">tcuA</name>
    <name evidence="6" type="ORF">KHA99_21400</name>
</gene>
<accession>A0A942U9S8</accession>
<comment type="caution">
    <text evidence="6">The sequence shown here is derived from an EMBL/GenBank/DDBJ whole genome shotgun (WGS) entry which is preliminary data.</text>
</comment>
<evidence type="ECO:0000313" key="6">
    <source>
        <dbReference type="EMBL" id="MBS4215006.1"/>
    </source>
</evidence>
<dbReference type="PANTHER" id="PTHR43400">
    <property type="entry name" value="FUMARATE REDUCTASE"/>
    <property type="match status" value="1"/>
</dbReference>
<dbReference type="PANTHER" id="PTHR43400:SF7">
    <property type="entry name" value="FAD-DEPENDENT OXIDOREDUCTASE 2 FAD BINDING DOMAIN-CONTAINING PROTEIN"/>
    <property type="match status" value="1"/>
</dbReference>
<protein>
    <submittedName>
        <fullName evidence="6">FAD-dependent tricarballylate dehydrogenase TcuA</fullName>
    </submittedName>
</protein>
<dbReference type="InterPro" id="IPR003953">
    <property type="entry name" value="FAD-dep_OxRdtase_2_FAD-bd"/>
</dbReference>
<reference evidence="6" key="1">
    <citation type="submission" date="2021-05" db="EMBL/GenBank/DDBJ databases">
        <title>Novel Bacillus species.</title>
        <authorList>
            <person name="Liu G."/>
        </authorList>
    </citation>
    <scope>NUCLEOTIDE SEQUENCE</scope>
    <source>
        <strain evidence="6">FJAT-49825</strain>
    </source>
</reference>
<evidence type="ECO:0000313" key="7">
    <source>
        <dbReference type="Proteomes" id="UP000679749"/>
    </source>
</evidence>
<dbReference type="Gene3D" id="3.90.700.10">
    <property type="entry name" value="Succinate dehydrogenase/fumarate reductase flavoprotein, catalytic domain"/>
    <property type="match status" value="1"/>
</dbReference>